<comment type="similarity">
    <text evidence="1">Belongs to the flavin-dependent halogenase family. Bacterial tryptophan halogenase subfamily.</text>
</comment>
<dbReference type="Pfam" id="PF04820">
    <property type="entry name" value="Trp_halogenase"/>
    <property type="match status" value="1"/>
</dbReference>
<dbReference type="PANTHER" id="PTHR43747">
    <property type="entry name" value="FAD-BINDING PROTEIN"/>
    <property type="match status" value="1"/>
</dbReference>
<feature type="binding site" evidence="3">
    <location>
        <position position="362"/>
    </location>
    <ligand>
        <name>FAD</name>
        <dbReference type="ChEBI" id="CHEBI:57692"/>
    </ligand>
</feature>
<evidence type="ECO:0000313" key="5">
    <source>
        <dbReference type="Proteomes" id="UP001143474"/>
    </source>
</evidence>
<evidence type="ECO:0000256" key="2">
    <source>
        <dbReference type="PIRSR" id="PIRSR011396-1"/>
    </source>
</evidence>
<dbReference type="Gene3D" id="3.50.50.60">
    <property type="entry name" value="FAD/NAD(P)-binding domain"/>
    <property type="match status" value="1"/>
</dbReference>
<dbReference type="Proteomes" id="UP001143474">
    <property type="component" value="Unassembled WGS sequence"/>
</dbReference>
<dbReference type="EMBL" id="BSEV01000016">
    <property type="protein sequence ID" value="GLK12347.1"/>
    <property type="molecule type" value="Genomic_DNA"/>
</dbReference>
<feature type="binding site" evidence="3">
    <location>
        <position position="198"/>
    </location>
    <ligand>
        <name>FAD</name>
        <dbReference type="ChEBI" id="CHEBI:57692"/>
    </ligand>
</feature>
<feature type="binding site" evidence="3">
    <location>
        <begin position="10"/>
        <end position="13"/>
    </location>
    <ligand>
        <name>FAD</name>
        <dbReference type="ChEBI" id="CHEBI:57692"/>
    </ligand>
</feature>
<feature type="active site" evidence="2">
    <location>
        <position position="75"/>
    </location>
</feature>
<evidence type="ECO:0000313" key="4">
    <source>
        <dbReference type="EMBL" id="GLK12347.1"/>
    </source>
</evidence>
<dbReference type="InterPro" id="IPR006905">
    <property type="entry name" value="Flavin_halogenase"/>
</dbReference>
<protein>
    <submittedName>
        <fullName evidence="4">Tryptophan halogenase</fullName>
    </submittedName>
</protein>
<reference evidence="4" key="1">
    <citation type="journal article" date="2014" name="Int. J. Syst. Evol. Microbiol.">
        <title>Complete genome sequence of Corynebacterium casei LMG S-19264T (=DSM 44701T), isolated from a smear-ripened cheese.</title>
        <authorList>
            <consortium name="US DOE Joint Genome Institute (JGI-PGF)"/>
            <person name="Walter F."/>
            <person name="Albersmeier A."/>
            <person name="Kalinowski J."/>
            <person name="Ruckert C."/>
        </authorList>
    </citation>
    <scope>NUCLEOTIDE SEQUENCE</scope>
    <source>
        <strain evidence="4">VKM Ac-2007</strain>
    </source>
</reference>
<evidence type="ECO:0000256" key="3">
    <source>
        <dbReference type="PIRSR" id="PIRSR011396-2"/>
    </source>
</evidence>
<feature type="binding site" evidence="3">
    <location>
        <position position="349"/>
    </location>
    <ligand>
        <name>FAD</name>
        <dbReference type="ChEBI" id="CHEBI:57692"/>
    </ligand>
</feature>
<comment type="caution">
    <text evidence="4">The sequence shown here is derived from an EMBL/GenBank/DDBJ whole genome shotgun (WGS) entry which is preliminary data.</text>
</comment>
<gene>
    <name evidence="4" type="ORF">GCM10017600_57570</name>
</gene>
<dbReference type="AlphaFoldDB" id="A0A9W6I5A2"/>
<evidence type="ECO:0000256" key="1">
    <source>
        <dbReference type="ARBA" id="ARBA00038396"/>
    </source>
</evidence>
<feature type="binding site" evidence="3">
    <location>
        <position position="75"/>
    </location>
    <ligand>
        <name>7-chloro-L-tryptophan</name>
        <dbReference type="ChEBI" id="CHEBI:58713"/>
    </ligand>
</feature>
<sequence>MPRNVVIVGGGTAGWMTASYLTAAFGDQVSVTLVESANVATIGVGEATFSTVRHFFEYLGLDEREWMPECHATYKLAIRFENWRERGHHFYHAFERMRAVDGFTLPEWWLHTSPGSRFDQDCFVIPALCDAMSSPRHLEGTLFEREFAGDAAGRMHRSTLTEQDTQFPYAYHFDATLLAGFLTKYATARGVRHVLDDVLEVKLDDRGWISHVVTREHGELHGDLFVDCTGFRGMLLNAALGEPFLSYQDTLPNDRAVALRVPRDMATHGIRPCTTATAQDAGWIWTIPLFGRVGTGYVYSSQYCDAEEAERTLREFVGPEADDLSANHIRMRIGRSENSWVKNCVAIGLASGFVEPLESTGIFFIQNGIEQLVKNFPAETWDDGLRAAYNRQVANVMDGVREFLVLHYYAAARQDNQYWRDTKTRRLPDDLADRLEQWQARLPNSETIFPYYHGFEPYSYAVMLLGLGGLRTPAPPALGLLDGTAAAKEFQAVRDQARYLVDRLPTQYGYFAHLHGLPPEQRASR</sequence>
<dbReference type="SUPFAM" id="SSF51905">
    <property type="entry name" value="FAD/NAD(P)-binding domain"/>
    <property type="match status" value="1"/>
</dbReference>
<dbReference type="GO" id="GO:0000166">
    <property type="term" value="F:nucleotide binding"/>
    <property type="evidence" value="ECO:0007669"/>
    <property type="project" value="UniProtKB-KW"/>
</dbReference>
<dbReference type="PANTHER" id="PTHR43747:SF4">
    <property type="entry name" value="FLAVIN-DEPENDENT TRYPTOPHAN HALOGENASE"/>
    <property type="match status" value="1"/>
</dbReference>
<keyword evidence="5" id="KW-1185">Reference proteome</keyword>
<reference evidence="4" key="2">
    <citation type="submission" date="2023-01" db="EMBL/GenBank/DDBJ databases">
        <authorList>
            <person name="Sun Q."/>
            <person name="Evtushenko L."/>
        </authorList>
    </citation>
    <scope>NUCLEOTIDE SEQUENCE</scope>
    <source>
        <strain evidence="4">VKM Ac-2007</strain>
    </source>
</reference>
<proteinExistence type="inferred from homology"/>
<dbReference type="InterPro" id="IPR036188">
    <property type="entry name" value="FAD/NAD-bd_sf"/>
</dbReference>
<dbReference type="RefSeq" id="WP_271220679.1">
    <property type="nucleotide sequence ID" value="NZ_BAAAVD010000009.1"/>
</dbReference>
<organism evidence="4 5">
    <name type="scientific">Streptosporangium carneum</name>
    <dbReference type="NCBI Taxonomy" id="47481"/>
    <lineage>
        <taxon>Bacteria</taxon>
        <taxon>Bacillati</taxon>
        <taxon>Actinomycetota</taxon>
        <taxon>Actinomycetes</taxon>
        <taxon>Streptosporangiales</taxon>
        <taxon>Streptosporangiaceae</taxon>
        <taxon>Streptosporangium</taxon>
    </lineage>
</organism>
<keyword evidence="3" id="KW-0547">Nucleotide-binding</keyword>
<dbReference type="InterPro" id="IPR050816">
    <property type="entry name" value="Flavin-dep_Halogenase_NPB"/>
</dbReference>
<name>A0A9W6I5A2_9ACTN</name>
<dbReference type="PIRSF" id="PIRSF011396">
    <property type="entry name" value="Trp_halogenase"/>
    <property type="match status" value="1"/>
</dbReference>
<feature type="binding site" evidence="3">
    <location>
        <position position="358"/>
    </location>
    <ligand>
        <name>L-tryptophan</name>
        <dbReference type="ChEBI" id="CHEBI:57912"/>
    </ligand>
</feature>
<dbReference type="GO" id="GO:0004497">
    <property type="term" value="F:monooxygenase activity"/>
    <property type="evidence" value="ECO:0007669"/>
    <property type="project" value="InterPro"/>
</dbReference>
<accession>A0A9W6I5A2</accession>
<keyword evidence="3" id="KW-0285">Flavoprotein</keyword>
<dbReference type="InterPro" id="IPR033856">
    <property type="entry name" value="Trp_halogen"/>
</dbReference>
<keyword evidence="3" id="KW-0274">FAD</keyword>